<evidence type="ECO:0000259" key="1">
    <source>
        <dbReference type="Pfam" id="PF05050"/>
    </source>
</evidence>
<name>A0A926QNB0_9BACL</name>
<evidence type="ECO:0000313" key="2">
    <source>
        <dbReference type="EMBL" id="MBD0384204.1"/>
    </source>
</evidence>
<dbReference type="GO" id="GO:0008168">
    <property type="term" value="F:methyltransferase activity"/>
    <property type="evidence" value="ECO:0007669"/>
    <property type="project" value="UniProtKB-KW"/>
</dbReference>
<feature type="domain" description="Methyltransferase FkbM" evidence="1">
    <location>
        <begin position="94"/>
        <end position="257"/>
    </location>
</feature>
<accession>A0A926QNB0</accession>
<dbReference type="RefSeq" id="WP_188177985.1">
    <property type="nucleotide sequence ID" value="NZ_JACVVD010000017.1"/>
</dbReference>
<sequence>MTLRQSSEVALKIESSFRYWDILKSTARYVLSRTIIRKWRTDRIVLPGSSRVLYVNPTENRGRILYMTGGMTQPRLNLFWNKAVASFRPSLVVDVGVNYGECLFSVTYPKHCKVIGIEANPNLQTYIERSKKIHPNRKRIQTVYAMASDEEREKRSFYIHEYWSGLSSAALGKSNVPKHYKQHEITSITLDSLLSRHPLEKERLLFKIDVEGHEEKVIKGMLQSIEHCPQMLGFIEFDSKYLAKSDTDADAFLKFLQERFNLFVYLNNQELVQFDQISLEKLQKLFKKQNVHTDIILAKPDVTIPKIYSQLIKLE</sequence>
<dbReference type="InterPro" id="IPR029063">
    <property type="entry name" value="SAM-dependent_MTases_sf"/>
</dbReference>
<keyword evidence="2" id="KW-0808">Transferase</keyword>
<gene>
    <name evidence="2" type="ORF">ICC18_29580</name>
</gene>
<dbReference type="AlphaFoldDB" id="A0A926QNB0"/>
<dbReference type="NCBIfam" id="TIGR01444">
    <property type="entry name" value="fkbM_fam"/>
    <property type="match status" value="1"/>
</dbReference>
<keyword evidence="3" id="KW-1185">Reference proteome</keyword>
<dbReference type="Pfam" id="PF05050">
    <property type="entry name" value="Methyltransf_21"/>
    <property type="match status" value="1"/>
</dbReference>
<dbReference type="PANTHER" id="PTHR34203:SF15">
    <property type="entry name" value="SLL1173 PROTEIN"/>
    <property type="match status" value="1"/>
</dbReference>
<dbReference type="SUPFAM" id="SSF53335">
    <property type="entry name" value="S-adenosyl-L-methionine-dependent methyltransferases"/>
    <property type="match status" value="1"/>
</dbReference>
<reference evidence="2" key="1">
    <citation type="submission" date="2020-09" db="EMBL/GenBank/DDBJ databases">
        <title>Draft Genome Sequence of Paenibacillus sp. WST5.</title>
        <authorList>
            <person name="Bao Z."/>
        </authorList>
    </citation>
    <scope>NUCLEOTIDE SEQUENCE</scope>
    <source>
        <strain evidence="2">WST5</strain>
    </source>
</reference>
<proteinExistence type="predicted"/>
<protein>
    <submittedName>
        <fullName evidence="2">FkbM family methyltransferase</fullName>
    </submittedName>
</protein>
<dbReference type="EMBL" id="JACVVD010000017">
    <property type="protein sequence ID" value="MBD0384204.1"/>
    <property type="molecule type" value="Genomic_DNA"/>
</dbReference>
<dbReference type="InterPro" id="IPR052514">
    <property type="entry name" value="SAM-dependent_MTase"/>
</dbReference>
<dbReference type="InterPro" id="IPR006342">
    <property type="entry name" value="FkbM_mtfrase"/>
</dbReference>
<keyword evidence="2" id="KW-0489">Methyltransferase</keyword>
<organism evidence="2 3">
    <name type="scientific">Paenibacillus sedimenti</name>
    <dbReference type="NCBI Taxonomy" id="2770274"/>
    <lineage>
        <taxon>Bacteria</taxon>
        <taxon>Bacillati</taxon>
        <taxon>Bacillota</taxon>
        <taxon>Bacilli</taxon>
        <taxon>Bacillales</taxon>
        <taxon>Paenibacillaceae</taxon>
        <taxon>Paenibacillus</taxon>
    </lineage>
</organism>
<comment type="caution">
    <text evidence="2">The sequence shown here is derived from an EMBL/GenBank/DDBJ whole genome shotgun (WGS) entry which is preliminary data.</text>
</comment>
<dbReference type="Proteomes" id="UP000650466">
    <property type="component" value="Unassembled WGS sequence"/>
</dbReference>
<dbReference type="Gene3D" id="3.40.50.150">
    <property type="entry name" value="Vaccinia Virus protein VP39"/>
    <property type="match status" value="1"/>
</dbReference>
<dbReference type="PANTHER" id="PTHR34203">
    <property type="entry name" value="METHYLTRANSFERASE, FKBM FAMILY PROTEIN"/>
    <property type="match status" value="1"/>
</dbReference>
<dbReference type="GO" id="GO:0032259">
    <property type="term" value="P:methylation"/>
    <property type="evidence" value="ECO:0007669"/>
    <property type="project" value="UniProtKB-KW"/>
</dbReference>
<evidence type="ECO:0000313" key="3">
    <source>
        <dbReference type="Proteomes" id="UP000650466"/>
    </source>
</evidence>